<dbReference type="Pfam" id="PF00583">
    <property type="entry name" value="Acetyltransf_1"/>
    <property type="match status" value="1"/>
</dbReference>
<gene>
    <name evidence="4" type="ORF">CLV28_0859</name>
</gene>
<accession>A0A2M9D0B6</accession>
<dbReference type="Gene3D" id="3.40.630.30">
    <property type="match status" value="1"/>
</dbReference>
<dbReference type="EMBL" id="PGFE01000001">
    <property type="protein sequence ID" value="PJJ77634.1"/>
    <property type="molecule type" value="Genomic_DNA"/>
</dbReference>
<evidence type="ECO:0000256" key="1">
    <source>
        <dbReference type="ARBA" id="ARBA00022679"/>
    </source>
</evidence>
<dbReference type="RefSeq" id="WP_100421982.1">
    <property type="nucleotide sequence ID" value="NZ_BOOX01000003.1"/>
</dbReference>
<dbReference type="InterPro" id="IPR000182">
    <property type="entry name" value="GNAT_dom"/>
</dbReference>
<keyword evidence="1 4" id="KW-0808">Transferase</keyword>
<evidence type="ECO:0000313" key="5">
    <source>
        <dbReference type="Proteomes" id="UP000231693"/>
    </source>
</evidence>
<dbReference type="AlphaFoldDB" id="A0A2M9D0B6"/>
<evidence type="ECO:0000256" key="2">
    <source>
        <dbReference type="ARBA" id="ARBA00023315"/>
    </source>
</evidence>
<protein>
    <submittedName>
        <fullName evidence="4">Acetyltransferase (GNAT) family protein</fullName>
    </submittedName>
</protein>
<dbReference type="InterPro" id="IPR050832">
    <property type="entry name" value="Bact_Acetyltransf"/>
</dbReference>
<sequence>MTSNARGAVPLVLTSVPWADPAGTALRREMFERTNLALYPDGFGHLAAPGAWEADDTALGLTCVVSLVVTRGGAPVGHAALRTPDDGAPAGALEVSKVYVRAEARRTGVASALLVALEDAARARGARLLVLGTGPRQPEAAAAYVRHGYARIDGYPPYDSYGDALCFGKRLA</sequence>
<dbReference type="InterPro" id="IPR016181">
    <property type="entry name" value="Acyl_CoA_acyltransferase"/>
</dbReference>
<keyword evidence="5" id="KW-1185">Reference proteome</keyword>
<dbReference type="PANTHER" id="PTHR43877:SF2">
    <property type="entry name" value="AMINOALKYLPHOSPHONATE N-ACETYLTRANSFERASE-RELATED"/>
    <property type="match status" value="1"/>
</dbReference>
<evidence type="ECO:0000313" key="4">
    <source>
        <dbReference type="EMBL" id="PJJ77634.1"/>
    </source>
</evidence>
<name>A0A2M9D0B6_9CELL</name>
<dbReference type="OrthoDB" id="70840at2"/>
<organism evidence="4 5">
    <name type="scientific">Sediminihabitans luteus</name>
    <dbReference type="NCBI Taxonomy" id="1138585"/>
    <lineage>
        <taxon>Bacteria</taxon>
        <taxon>Bacillati</taxon>
        <taxon>Actinomycetota</taxon>
        <taxon>Actinomycetes</taxon>
        <taxon>Micrococcales</taxon>
        <taxon>Cellulomonadaceae</taxon>
        <taxon>Sediminihabitans</taxon>
    </lineage>
</organism>
<dbReference type="CDD" id="cd04301">
    <property type="entry name" value="NAT_SF"/>
    <property type="match status" value="1"/>
</dbReference>
<dbReference type="GO" id="GO:0016747">
    <property type="term" value="F:acyltransferase activity, transferring groups other than amino-acyl groups"/>
    <property type="evidence" value="ECO:0007669"/>
    <property type="project" value="InterPro"/>
</dbReference>
<dbReference type="PANTHER" id="PTHR43877">
    <property type="entry name" value="AMINOALKYLPHOSPHONATE N-ACETYLTRANSFERASE-RELATED-RELATED"/>
    <property type="match status" value="1"/>
</dbReference>
<dbReference type="SUPFAM" id="SSF55729">
    <property type="entry name" value="Acyl-CoA N-acyltransferases (Nat)"/>
    <property type="match status" value="1"/>
</dbReference>
<dbReference type="Proteomes" id="UP000231693">
    <property type="component" value="Unassembled WGS sequence"/>
</dbReference>
<feature type="domain" description="N-acetyltransferase" evidence="3">
    <location>
        <begin position="10"/>
        <end position="172"/>
    </location>
</feature>
<reference evidence="4 5" key="1">
    <citation type="submission" date="2017-11" db="EMBL/GenBank/DDBJ databases">
        <title>Genomic Encyclopedia of Archaeal and Bacterial Type Strains, Phase II (KMG-II): From Individual Species to Whole Genera.</title>
        <authorList>
            <person name="Goeker M."/>
        </authorList>
    </citation>
    <scope>NUCLEOTIDE SEQUENCE [LARGE SCALE GENOMIC DNA]</scope>
    <source>
        <strain evidence="4 5">DSM 25478</strain>
    </source>
</reference>
<keyword evidence="2" id="KW-0012">Acyltransferase</keyword>
<evidence type="ECO:0000259" key="3">
    <source>
        <dbReference type="PROSITE" id="PS51186"/>
    </source>
</evidence>
<proteinExistence type="predicted"/>
<dbReference type="PROSITE" id="PS51186">
    <property type="entry name" value="GNAT"/>
    <property type="match status" value="1"/>
</dbReference>
<comment type="caution">
    <text evidence="4">The sequence shown here is derived from an EMBL/GenBank/DDBJ whole genome shotgun (WGS) entry which is preliminary data.</text>
</comment>